<evidence type="ECO:0000313" key="3">
    <source>
        <dbReference type="EMBL" id="PVX85455.1"/>
    </source>
</evidence>
<dbReference type="Proteomes" id="UP000245712">
    <property type="component" value="Unassembled WGS sequence"/>
</dbReference>
<dbReference type="InterPro" id="IPR050124">
    <property type="entry name" value="tRNA_CCA-adding_enzyme"/>
</dbReference>
<gene>
    <name evidence="3" type="ORF">C7402_10323</name>
</gene>
<dbReference type="Pfam" id="PF01966">
    <property type="entry name" value="HD"/>
    <property type="match status" value="1"/>
</dbReference>
<evidence type="ECO:0000313" key="4">
    <source>
        <dbReference type="Proteomes" id="UP000245712"/>
    </source>
</evidence>
<evidence type="ECO:0000256" key="1">
    <source>
        <dbReference type="ARBA" id="ARBA00022741"/>
    </source>
</evidence>
<comment type="caution">
    <text evidence="3">The sequence shown here is derived from an EMBL/GenBank/DDBJ whole genome shotgun (WGS) entry which is preliminary data.</text>
</comment>
<proteinExistence type="predicted"/>
<evidence type="ECO:0000259" key="2">
    <source>
        <dbReference type="PROSITE" id="PS51831"/>
    </source>
</evidence>
<name>A0ABX5KWL8_9BURK</name>
<dbReference type="PROSITE" id="PS51831">
    <property type="entry name" value="HD"/>
    <property type="match status" value="1"/>
</dbReference>
<keyword evidence="4" id="KW-1185">Reference proteome</keyword>
<dbReference type="PANTHER" id="PTHR47545">
    <property type="entry name" value="MULTIFUNCTIONAL CCA PROTEIN"/>
    <property type="match status" value="1"/>
</dbReference>
<organism evidence="3 4">
    <name type="scientific">Paraburkholderia unamae</name>
    <dbReference type="NCBI Taxonomy" id="219649"/>
    <lineage>
        <taxon>Bacteria</taxon>
        <taxon>Pseudomonadati</taxon>
        <taxon>Pseudomonadota</taxon>
        <taxon>Betaproteobacteria</taxon>
        <taxon>Burkholderiales</taxon>
        <taxon>Burkholderiaceae</taxon>
        <taxon>Paraburkholderia</taxon>
    </lineage>
</organism>
<dbReference type="InterPro" id="IPR006674">
    <property type="entry name" value="HD_domain"/>
</dbReference>
<sequence>MNWAQDLVRYALWAAQTEAATLGAAEQAHMVTAVQMDAVERLTPRQRGQVLGRALMAPRPVGFFLALRDCAGLRRLLPEFDALFGVPMITDAPEAVDAGEHQLRVLAETARRGAPLAVRVAALLHKIGMGRTPPERWAGHPGHEVPGAALLSSLASRIEFPPDALDLALLAIAEADCVHRASDMRAAAMASLLERVCADTRTARFEQLLLVCVCDYAAYPGHIDEDYVKVKRLRRALAAYCSVNQATDPGALLEARARAIARSVSRPRERDAG</sequence>
<dbReference type="Gene3D" id="1.10.3090.10">
    <property type="entry name" value="cca-adding enzyme, domain 2"/>
    <property type="match status" value="1"/>
</dbReference>
<dbReference type="SUPFAM" id="SSF81891">
    <property type="entry name" value="Poly A polymerase C-terminal region-like"/>
    <property type="match status" value="1"/>
</dbReference>
<keyword evidence="1" id="KW-0547">Nucleotide-binding</keyword>
<protein>
    <submittedName>
        <fullName evidence="3">tRNA nucleotidyltransferase (CCA-adding enzyme)</fullName>
    </submittedName>
</protein>
<reference evidence="3 4" key="1">
    <citation type="submission" date="2018-05" db="EMBL/GenBank/DDBJ databases">
        <title>Genomic Encyclopedia of Type Strains, Phase IV (KMG-V): Genome sequencing to study the core and pangenomes of soil and plant-associated prokaryotes.</title>
        <authorList>
            <person name="Whitman W."/>
        </authorList>
    </citation>
    <scope>NUCLEOTIDE SEQUENCE [LARGE SCALE GENOMIC DNA]</scope>
    <source>
        <strain evidence="3 4">SCZa-39</strain>
    </source>
</reference>
<feature type="domain" description="HD" evidence="2">
    <location>
        <begin position="98"/>
        <end position="199"/>
    </location>
</feature>
<accession>A0ABX5KWL8</accession>
<dbReference type="PANTHER" id="PTHR47545:SF1">
    <property type="entry name" value="MULTIFUNCTIONAL CCA PROTEIN"/>
    <property type="match status" value="1"/>
</dbReference>
<dbReference type="RefSeq" id="WP_133254419.1">
    <property type="nucleotide sequence ID" value="NZ_QEOB01000003.1"/>
</dbReference>
<dbReference type="EMBL" id="QEOB01000003">
    <property type="protein sequence ID" value="PVX85455.1"/>
    <property type="molecule type" value="Genomic_DNA"/>
</dbReference>